<dbReference type="PRINTS" id="PR00190">
    <property type="entry name" value="ACTIN"/>
</dbReference>
<sequence>MASSPTGMMLSMAPEANPVLLTEAPLNPKANCEEMTQIMFVTFDTPAMYVTIQAMLSLDTSGHTTVIVMDSGDGVTHTVPICDGYALPRAILCLNLAGWDLTDCLMKILTERGYSFTAMAKRELEADGDHSPGTQRHKDQDHHPAEYKYSAWASGAILASLSTFQQMWTSKQEYNELGPSIMHCKCF</sequence>
<dbReference type="EMBL" id="KN123186">
    <property type="protein sequence ID" value="KFO26406.1"/>
    <property type="molecule type" value="Genomic_DNA"/>
</dbReference>
<accession>A0A091DUC3</accession>
<dbReference type="Gene3D" id="3.30.420.40">
    <property type="match status" value="3"/>
</dbReference>
<protein>
    <submittedName>
        <fullName evidence="2">Actin, cytoplasmic type 8</fullName>
    </submittedName>
</protein>
<comment type="similarity">
    <text evidence="1">Belongs to the actin family.</text>
</comment>
<dbReference type="STRING" id="885580.ENSFDAP00000013030"/>
<reference evidence="2 3" key="1">
    <citation type="submission" date="2013-11" db="EMBL/GenBank/DDBJ databases">
        <title>The Damaraland mole rat (Fukomys damarensis) genome and evolution of African mole rats.</title>
        <authorList>
            <person name="Gladyshev V.N."/>
            <person name="Fang X."/>
        </authorList>
    </citation>
    <scope>NUCLEOTIDE SEQUENCE [LARGE SCALE GENOMIC DNA]</scope>
    <source>
        <tissue evidence="2">Liver</tissue>
    </source>
</reference>
<dbReference type="InterPro" id="IPR043129">
    <property type="entry name" value="ATPase_NBD"/>
</dbReference>
<keyword evidence="3" id="KW-1185">Reference proteome</keyword>
<gene>
    <name evidence="2" type="ORF">H920_12193</name>
</gene>
<dbReference type="SMART" id="SM00268">
    <property type="entry name" value="ACTIN"/>
    <property type="match status" value="1"/>
</dbReference>
<dbReference type="InterPro" id="IPR004000">
    <property type="entry name" value="Actin"/>
</dbReference>
<dbReference type="Proteomes" id="UP000028990">
    <property type="component" value="Unassembled WGS sequence"/>
</dbReference>
<evidence type="ECO:0000313" key="3">
    <source>
        <dbReference type="Proteomes" id="UP000028990"/>
    </source>
</evidence>
<proteinExistence type="inferred from homology"/>
<dbReference type="SUPFAM" id="SSF53067">
    <property type="entry name" value="Actin-like ATPase domain"/>
    <property type="match status" value="3"/>
</dbReference>
<dbReference type="Pfam" id="PF00022">
    <property type="entry name" value="Actin"/>
    <property type="match status" value="2"/>
</dbReference>
<evidence type="ECO:0000256" key="1">
    <source>
        <dbReference type="RuleBase" id="RU000487"/>
    </source>
</evidence>
<organism evidence="2 3">
    <name type="scientific">Fukomys damarensis</name>
    <name type="common">Damaraland mole rat</name>
    <name type="synonym">Cryptomys damarensis</name>
    <dbReference type="NCBI Taxonomy" id="885580"/>
    <lineage>
        <taxon>Eukaryota</taxon>
        <taxon>Metazoa</taxon>
        <taxon>Chordata</taxon>
        <taxon>Craniata</taxon>
        <taxon>Vertebrata</taxon>
        <taxon>Euteleostomi</taxon>
        <taxon>Mammalia</taxon>
        <taxon>Eutheria</taxon>
        <taxon>Euarchontoglires</taxon>
        <taxon>Glires</taxon>
        <taxon>Rodentia</taxon>
        <taxon>Hystricomorpha</taxon>
        <taxon>Bathyergidae</taxon>
        <taxon>Fukomys</taxon>
    </lineage>
</organism>
<name>A0A091DUC3_FUKDA</name>
<dbReference type="Gene3D" id="3.90.640.10">
    <property type="entry name" value="Actin, Chain A, domain 4"/>
    <property type="match status" value="1"/>
</dbReference>
<dbReference type="PANTHER" id="PTHR11937">
    <property type="entry name" value="ACTIN"/>
    <property type="match status" value="1"/>
</dbReference>
<evidence type="ECO:0000313" key="2">
    <source>
        <dbReference type="EMBL" id="KFO26406.1"/>
    </source>
</evidence>
<dbReference type="AlphaFoldDB" id="A0A091DUC3"/>